<dbReference type="InterPro" id="IPR027417">
    <property type="entry name" value="P-loop_NTPase"/>
</dbReference>
<evidence type="ECO:0000256" key="2">
    <source>
        <dbReference type="ARBA" id="ARBA00022840"/>
    </source>
</evidence>
<proteinExistence type="predicted"/>
<dbReference type="Proteomes" id="UP000077763">
    <property type="component" value="Unassembled WGS sequence"/>
</dbReference>
<dbReference type="GO" id="GO:0005524">
    <property type="term" value="F:ATP binding"/>
    <property type="evidence" value="ECO:0007669"/>
    <property type="project" value="UniProtKB-KW"/>
</dbReference>
<keyword evidence="2" id="KW-0067">ATP-binding</keyword>
<evidence type="ECO:0000259" key="4">
    <source>
        <dbReference type="Pfam" id="PF13614"/>
    </source>
</evidence>
<feature type="domain" description="AAA" evidence="4">
    <location>
        <begin position="19"/>
        <end position="161"/>
    </location>
</feature>
<dbReference type="RefSeq" id="WP_064037083.1">
    <property type="nucleotide sequence ID" value="NZ_LUUH01000061.1"/>
</dbReference>
<reference evidence="5 6" key="1">
    <citation type="submission" date="2016-03" db="EMBL/GenBank/DDBJ databases">
        <authorList>
            <person name="Ploux O."/>
        </authorList>
    </citation>
    <scope>NUCLEOTIDE SEQUENCE [LARGE SCALE GENOMIC DNA]</scope>
    <source>
        <strain evidence="5 6">R-45371</strain>
    </source>
</reference>
<dbReference type="EMBL" id="LUUH01000061">
    <property type="protein sequence ID" value="OAI02657.1"/>
    <property type="molecule type" value="Genomic_DNA"/>
</dbReference>
<gene>
    <name evidence="5" type="ORF">A1353_15535</name>
</gene>
<protein>
    <recommendedName>
        <fullName evidence="4">AAA domain-containing protein</fullName>
    </recommendedName>
</protein>
<dbReference type="PANTHER" id="PTHR43384:SF4">
    <property type="entry name" value="CELLULOSE BIOSYNTHESIS PROTEIN BCSQ-RELATED"/>
    <property type="match status" value="1"/>
</dbReference>
<dbReference type="InterPro" id="IPR025669">
    <property type="entry name" value="AAA_dom"/>
</dbReference>
<dbReference type="GO" id="GO:0009898">
    <property type="term" value="C:cytoplasmic side of plasma membrane"/>
    <property type="evidence" value="ECO:0007669"/>
    <property type="project" value="TreeGrafter"/>
</dbReference>
<dbReference type="Pfam" id="PF13614">
    <property type="entry name" value="AAA_31"/>
    <property type="match status" value="1"/>
</dbReference>
<evidence type="ECO:0000256" key="3">
    <source>
        <dbReference type="SAM" id="Coils"/>
    </source>
</evidence>
<keyword evidence="1" id="KW-0547">Nucleotide-binding</keyword>
<organism evidence="5 6">
    <name type="scientific">Methylomonas methanica</name>
    <dbReference type="NCBI Taxonomy" id="421"/>
    <lineage>
        <taxon>Bacteria</taxon>
        <taxon>Pseudomonadati</taxon>
        <taxon>Pseudomonadota</taxon>
        <taxon>Gammaproteobacteria</taxon>
        <taxon>Methylococcales</taxon>
        <taxon>Methylococcaceae</taxon>
        <taxon>Methylomonas</taxon>
    </lineage>
</organism>
<evidence type="ECO:0000313" key="6">
    <source>
        <dbReference type="Proteomes" id="UP000077763"/>
    </source>
</evidence>
<accession>A0A177MA92</accession>
<evidence type="ECO:0000256" key="1">
    <source>
        <dbReference type="ARBA" id="ARBA00022741"/>
    </source>
</evidence>
<dbReference type="GO" id="GO:0005829">
    <property type="term" value="C:cytosol"/>
    <property type="evidence" value="ECO:0007669"/>
    <property type="project" value="TreeGrafter"/>
</dbReference>
<dbReference type="GO" id="GO:0016887">
    <property type="term" value="F:ATP hydrolysis activity"/>
    <property type="evidence" value="ECO:0007669"/>
    <property type="project" value="TreeGrafter"/>
</dbReference>
<dbReference type="AlphaFoldDB" id="A0A177MA92"/>
<evidence type="ECO:0000313" key="5">
    <source>
        <dbReference type="EMBL" id="OAI02657.1"/>
    </source>
</evidence>
<feature type="coiled-coil region" evidence="3">
    <location>
        <begin position="392"/>
        <end position="423"/>
    </location>
</feature>
<dbReference type="InterPro" id="IPR050625">
    <property type="entry name" value="ParA/MinD_ATPase"/>
</dbReference>
<dbReference type="PANTHER" id="PTHR43384">
    <property type="entry name" value="SEPTUM SITE-DETERMINING PROTEIN MIND HOMOLOG, CHLOROPLASTIC-RELATED"/>
    <property type="match status" value="1"/>
</dbReference>
<comment type="caution">
    <text evidence="5">The sequence shown here is derived from an EMBL/GenBank/DDBJ whole genome shotgun (WGS) entry which is preliminary data.</text>
</comment>
<dbReference type="GO" id="GO:0051782">
    <property type="term" value="P:negative regulation of cell division"/>
    <property type="evidence" value="ECO:0007669"/>
    <property type="project" value="TreeGrafter"/>
</dbReference>
<name>A0A177MA92_METMH</name>
<sequence length="540" mass="59903">MDSLHFSEQHSADAQLKPHIIVFAGAKSGVGKTSVVANVAAAMAMRGKRVCVLDVDTGLSNINTLLGLRPAHRLEQVLCGEKTIAEVLLKTGEDVGVVSAASLIGGTPVSAAQMTKLTEALTELEAQFDYFLIDTAATHTETVLRFIELVQSTFLVVSGDPAALTDAFALLKTLNARQYLGSLRVVVNQAVDYPAATDTYRRFAAVAEKCLKLKVEYGGFVIRDENLPKSVALQMSVVDLAANSPASRCLFALADNIIKHIGSETAGTGLLDYWQALLTPAPYRHAAADTAESEPTASVNSWLAADKTELSVRELSRRLLSAMKHQLLDQPELERFTGEFVEAYCEQFGRFPNTFKPLFYRWLETENYAEPRLIELVTTLEALQAMRYQRPMFSLEENAARLVAQLQGQREQHKDLVEQLCAAYRQSFHEELFDAEQVLLARMQAEEFTEQCFEELLEKLRDSFQARFKRPYQSRHELALASAVEALNVMGVDQQNLQDEITMLMHGFQLLGSRREKLLTALNALQNSDLPLAASAVRDN</sequence>
<keyword evidence="3" id="KW-0175">Coiled coil</keyword>
<dbReference type="SUPFAM" id="SSF52540">
    <property type="entry name" value="P-loop containing nucleoside triphosphate hydrolases"/>
    <property type="match status" value="1"/>
</dbReference>
<dbReference type="Gene3D" id="3.40.50.300">
    <property type="entry name" value="P-loop containing nucleotide triphosphate hydrolases"/>
    <property type="match status" value="1"/>
</dbReference>